<dbReference type="AlphaFoldDB" id="A0AA96RAU9"/>
<dbReference type="Proteomes" id="UP001305702">
    <property type="component" value="Chromosome"/>
</dbReference>
<evidence type="ECO:0000313" key="2">
    <source>
        <dbReference type="EMBL" id="WNQ08815.1"/>
    </source>
</evidence>
<protein>
    <submittedName>
        <fullName evidence="2">DUF1259 domain-containing protein</fullName>
    </submittedName>
</protein>
<organism evidence="2 3">
    <name type="scientific">Paenibacillus aurantius</name>
    <dbReference type="NCBI Taxonomy" id="2918900"/>
    <lineage>
        <taxon>Bacteria</taxon>
        <taxon>Bacillati</taxon>
        <taxon>Bacillota</taxon>
        <taxon>Bacilli</taxon>
        <taxon>Bacillales</taxon>
        <taxon>Paenibacillaceae</taxon>
        <taxon>Paenibacillus</taxon>
    </lineage>
</organism>
<dbReference type="EMBL" id="CP130318">
    <property type="protein sequence ID" value="WNQ08815.1"/>
    <property type="molecule type" value="Genomic_DNA"/>
</dbReference>
<sequence length="154" mass="16655">MKILGRKLLLPMLLLVPAGTAYGADGSDCSKIQKIVGGEVNQKENVCKAEVPRKNLQVSLMGVPVSPELIELGFEANFEKKDSQTVVTGEFALLGEEVNPVVDALRKGGIEITAIHNHLIGEQPRILYLHFQGIGDQMALAKTVRQAIDAVRKG</sequence>
<dbReference type="RefSeq" id="WP_315602582.1">
    <property type="nucleotide sequence ID" value="NZ_CP130318.1"/>
</dbReference>
<keyword evidence="3" id="KW-1185">Reference proteome</keyword>
<dbReference type="KEGG" id="paun:MJA45_14230"/>
<dbReference type="InterPro" id="IPR011094">
    <property type="entry name" value="Uncharacterised_LppY/LpqO"/>
</dbReference>
<reference evidence="2 3" key="1">
    <citation type="submission" date="2022-02" db="EMBL/GenBank/DDBJ databases">
        <title>Paenibacillus sp. MBLB1776 Whole Genome Shotgun Sequencing.</title>
        <authorList>
            <person name="Hwang C.Y."/>
            <person name="Cho E.-S."/>
            <person name="Seo M.-J."/>
        </authorList>
    </citation>
    <scope>NUCLEOTIDE SEQUENCE [LARGE SCALE GENOMIC DNA]</scope>
    <source>
        <strain evidence="2 3">MBLB1776</strain>
    </source>
</reference>
<dbReference type="Pfam" id="PF07485">
    <property type="entry name" value="DUF1529"/>
    <property type="match status" value="1"/>
</dbReference>
<evidence type="ECO:0000313" key="3">
    <source>
        <dbReference type="Proteomes" id="UP001305702"/>
    </source>
</evidence>
<name>A0AA96RAU9_9BACL</name>
<keyword evidence="1" id="KW-0732">Signal</keyword>
<evidence type="ECO:0000256" key="1">
    <source>
        <dbReference type="SAM" id="SignalP"/>
    </source>
</evidence>
<accession>A0AA96RAU9</accession>
<proteinExistence type="predicted"/>
<gene>
    <name evidence="2" type="ORF">MJA45_14230</name>
</gene>
<feature type="signal peptide" evidence="1">
    <location>
        <begin position="1"/>
        <end position="23"/>
    </location>
</feature>
<feature type="chain" id="PRO_5041733353" evidence="1">
    <location>
        <begin position="24"/>
        <end position="154"/>
    </location>
</feature>